<dbReference type="Gene3D" id="1.20.120.450">
    <property type="entry name" value="dinb family like domain"/>
    <property type="match status" value="1"/>
</dbReference>
<dbReference type="NCBIfam" id="TIGR03086">
    <property type="entry name" value="TIGR03086 family metal-binding protein"/>
    <property type="match status" value="1"/>
</dbReference>
<protein>
    <submittedName>
        <fullName evidence="2">TIGR03086 family protein</fullName>
    </submittedName>
</protein>
<dbReference type="InterPro" id="IPR034660">
    <property type="entry name" value="DinB/YfiT-like"/>
</dbReference>
<dbReference type="RefSeq" id="WP_093839703.1">
    <property type="nucleotide sequence ID" value="NZ_FOLM01000009.1"/>
</dbReference>
<name>A0A1I1PGB2_9ACTN</name>
<dbReference type="Pfam" id="PF11716">
    <property type="entry name" value="MDMPI_N"/>
    <property type="match status" value="1"/>
</dbReference>
<evidence type="ECO:0000259" key="1">
    <source>
        <dbReference type="Pfam" id="PF11716"/>
    </source>
</evidence>
<gene>
    <name evidence="2" type="ORF">SAMN05421773_10963</name>
</gene>
<evidence type="ECO:0000313" key="2">
    <source>
        <dbReference type="EMBL" id="SFD06688.1"/>
    </source>
</evidence>
<accession>A0A1I1PGB2</accession>
<dbReference type="InterPro" id="IPR017520">
    <property type="entry name" value="CHP03086"/>
</dbReference>
<feature type="domain" description="Mycothiol-dependent maleylpyruvate isomerase metal-binding" evidence="1">
    <location>
        <begin position="9"/>
        <end position="129"/>
    </location>
</feature>
<dbReference type="OrthoDB" id="5185819at2"/>
<dbReference type="InterPro" id="IPR024344">
    <property type="entry name" value="MDMPI_metal-binding"/>
</dbReference>
<keyword evidence="3" id="KW-1185">Reference proteome</keyword>
<proteinExistence type="predicted"/>
<dbReference type="InterPro" id="IPR017517">
    <property type="entry name" value="Maleyloyr_isom"/>
</dbReference>
<evidence type="ECO:0000313" key="3">
    <source>
        <dbReference type="Proteomes" id="UP000199207"/>
    </source>
</evidence>
<dbReference type="GO" id="GO:0046872">
    <property type="term" value="F:metal ion binding"/>
    <property type="evidence" value="ECO:0007669"/>
    <property type="project" value="InterPro"/>
</dbReference>
<sequence length="187" mass="20125">MELVDAFDTAYDEFDRRVHRIGDGQWQDGTPCTEWSVRDLVNHLVGEHLWAPLLLRGATLAEVGDRFDGDVLGDDPVAAWERAGAESRRAFHRPGALDGEVETSGGPTPATEYAQQMISDLAIHSWDLARGIGADERLDPELVGHVGGYLAPRVGSWRSAGVFGAEVPAEPGADAQTRLLAATGRAV</sequence>
<dbReference type="STRING" id="910347.SAMN05421773_10963"/>
<dbReference type="NCBIfam" id="TIGR03083">
    <property type="entry name" value="maleylpyruvate isomerase family mycothiol-dependent enzyme"/>
    <property type="match status" value="1"/>
</dbReference>
<dbReference type="AlphaFoldDB" id="A0A1I1PGB2"/>
<dbReference type="Proteomes" id="UP000199207">
    <property type="component" value="Unassembled WGS sequence"/>
</dbReference>
<dbReference type="EMBL" id="FOLM01000009">
    <property type="protein sequence ID" value="SFD06688.1"/>
    <property type="molecule type" value="Genomic_DNA"/>
</dbReference>
<reference evidence="2 3" key="1">
    <citation type="submission" date="2016-10" db="EMBL/GenBank/DDBJ databases">
        <authorList>
            <person name="de Groot N.N."/>
        </authorList>
    </citation>
    <scope>NUCLEOTIDE SEQUENCE [LARGE SCALE GENOMIC DNA]</scope>
    <source>
        <strain evidence="2 3">CGMCC 4.5739</strain>
    </source>
</reference>
<organism evidence="2 3">
    <name type="scientific">Streptomyces aidingensis</name>
    <dbReference type="NCBI Taxonomy" id="910347"/>
    <lineage>
        <taxon>Bacteria</taxon>
        <taxon>Bacillati</taxon>
        <taxon>Actinomycetota</taxon>
        <taxon>Actinomycetes</taxon>
        <taxon>Kitasatosporales</taxon>
        <taxon>Streptomycetaceae</taxon>
        <taxon>Streptomyces</taxon>
    </lineage>
</organism>
<dbReference type="SUPFAM" id="SSF109854">
    <property type="entry name" value="DinB/YfiT-like putative metalloenzymes"/>
    <property type="match status" value="1"/>
</dbReference>